<dbReference type="Gene3D" id="3.60.15.10">
    <property type="entry name" value="Ribonuclease Z/Hydroxyacylglutathione hydrolase-like"/>
    <property type="match status" value="1"/>
</dbReference>
<dbReference type="AlphaFoldDB" id="A0A4R0IB40"/>
<dbReference type="GO" id="GO:0016787">
    <property type="term" value="F:hydrolase activity"/>
    <property type="evidence" value="ECO:0007669"/>
    <property type="project" value="UniProtKB-KW"/>
</dbReference>
<keyword evidence="1 3" id="KW-0378">Hydrolase</keyword>
<proteinExistence type="predicted"/>
<name>A0A4R0IB40_9ACTN</name>
<sequence length="276" mass="29411">MAADRGRGPRLGRAARVVSEARITHIGGPTTLIEVDGWRLLTDPTFDPPGRRYAFGWGSASRKLVGPAVAVDELPPIDAVLLTHDQHADNLDDAGRALLPSVGAVVTTSSGAKRLGGGVVGLRPWAVHTLRRSGLPPLEITATPCRHGPPLSRRITGDVVGFALRWPGQEHGVLWITGDSVLYDGLRQVGTRFDVGTVLLHLGGVQFGVSGPLRYTMTGADGVELCSLLKPRTVVPVHYEGWSHFRQGRDGIEAAFSGVGPELSWLDLGKTGRVPI</sequence>
<dbReference type="SUPFAM" id="SSF56281">
    <property type="entry name" value="Metallo-hydrolase/oxidoreductase"/>
    <property type="match status" value="1"/>
</dbReference>
<organism evidence="3 4">
    <name type="scientific">Kribbella speibonae</name>
    <dbReference type="NCBI Taxonomy" id="1572660"/>
    <lineage>
        <taxon>Bacteria</taxon>
        <taxon>Bacillati</taxon>
        <taxon>Actinomycetota</taxon>
        <taxon>Actinomycetes</taxon>
        <taxon>Propionibacteriales</taxon>
        <taxon>Kribbellaceae</taxon>
        <taxon>Kribbella</taxon>
    </lineage>
</organism>
<comment type="caution">
    <text evidence="3">The sequence shown here is derived from an EMBL/GenBank/DDBJ whole genome shotgun (WGS) entry which is preliminary data.</text>
</comment>
<reference evidence="3 4" key="1">
    <citation type="submission" date="2019-02" db="EMBL/GenBank/DDBJ databases">
        <title>Kribbella capetownensis sp. nov. and Kribbella speibonae sp. nov., isolated from soil.</title>
        <authorList>
            <person name="Curtis S.M."/>
            <person name="Norton I."/>
            <person name="Everest G.J."/>
            <person name="Meyers P.R."/>
        </authorList>
    </citation>
    <scope>NUCLEOTIDE SEQUENCE [LARGE SCALE GENOMIC DNA]</scope>
    <source>
        <strain evidence="3 4">YM55</strain>
    </source>
</reference>
<dbReference type="InterPro" id="IPR036866">
    <property type="entry name" value="RibonucZ/Hydroxyglut_hydro"/>
</dbReference>
<dbReference type="EMBL" id="SJKC01000010">
    <property type="protein sequence ID" value="TCC29010.1"/>
    <property type="molecule type" value="Genomic_DNA"/>
</dbReference>
<gene>
    <name evidence="3" type="ORF">E0H92_43310</name>
</gene>
<evidence type="ECO:0000256" key="1">
    <source>
        <dbReference type="ARBA" id="ARBA00022801"/>
    </source>
</evidence>
<accession>A0A4R0IB40</accession>
<dbReference type="InterPro" id="IPR050114">
    <property type="entry name" value="UPF0173_UPF0282_UlaG_hydrolase"/>
</dbReference>
<evidence type="ECO:0000313" key="4">
    <source>
        <dbReference type="Proteomes" id="UP000294225"/>
    </source>
</evidence>
<dbReference type="Pfam" id="PF12706">
    <property type="entry name" value="Lactamase_B_2"/>
    <property type="match status" value="1"/>
</dbReference>
<dbReference type="InterPro" id="IPR001279">
    <property type="entry name" value="Metallo-B-lactamas"/>
</dbReference>
<evidence type="ECO:0000259" key="2">
    <source>
        <dbReference type="Pfam" id="PF12706"/>
    </source>
</evidence>
<dbReference type="PANTHER" id="PTHR43546:SF9">
    <property type="entry name" value="L-ASCORBATE-6-PHOSPHATE LACTONASE ULAG-RELATED"/>
    <property type="match status" value="1"/>
</dbReference>
<protein>
    <submittedName>
        <fullName evidence="3">MBL fold metallo-hydrolase</fullName>
    </submittedName>
</protein>
<evidence type="ECO:0000313" key="3">
    <source>
        <dbReference type="EMBL" id="TCC29010.1"/>
    </source>
</evidence>
<feature type="domain" description="Metallo-beta-lactamase" evidence="2">
    <location>
        <begin position="39"/>
        <end position="239"/>
    </location>
</feature>
<dbReference type="Proteomes" id="UP000294225">
    <property type="component" value="Unassembled WGS sequence"/>
</dbReference>
<dbReference type="PANTHER" id="PTHR43546">
    <property type="entry name" value="UPF0173 METAL-DEPENDENT HYDROLASE MJ1163-RELATED"/>
    <property type="match status" value="1"/>
</dbReference>